<feature type="transmembrane region" description="Helical" evidence="5">
    <location>
        <begin position="48"/>
        <end position="65"/>
    </location>
</feature>
<name>A0ABY6HZU9_9ARCH</name>
<dbReference type="Pfam" id="PF07690">
    <property type="entry name" value="MFS_1"/>
    <property type="match status" value="1"/>
</dbReference>
<comment type="subcellular location">
    <subcellularLocation>
        <location evidence="1">Endomembrane system</location>
        <topology evidence="1">Multi-pass membrane protein</topology>
    </subcellularLocation>
</comment>
<evidence type="ECO:0000256" key="5">
    <source>
        <dbReference type="SAM" id="Phobius"/>
    </source>
</evidence>
<evidence type="ECO:0000256" key="2">
    <source>
        <dbReference type="ARBA" id="ARBA00022692"/>
    </source>
</evidence>
<feature type="transmembrane region" description="Helical" evidence="5">
    <location>
        <begin position="324"/>
        <end position="350"/>
    </location>
</feature>
<keyword evidence="7" id="KW-1185">Reference proteome</keyword>
<dbReference type="SUPFAM" id="SSF103473">
    <property type="entry name" value="MFS general substrate transporter"/>
    <property type="match status" value="1"/>
</dbReference>
<gene>
    <name evidence="6" type="ORF">NEF87_004687</name>
</gene>
<feature type="transmembrane region" description="Helical" evidence="5">
    <location>
        <begin position="171"/>
        <end position="191"/>
    </location>
</feature>
<feature type="transmembrane region" description="Helical" evidence="5">
    <location>
        <begin position="101"/>
        <end position="124"/>
    </location>
</feature>
<sequence>MKNEIIKKYLVLFLLGFVAKSIYLLPYIRQQYYDALIDATGTTNAQLGLLMGIYGLINMILYLPSGWAADKFSARKLITFSLIITGITGFYYATFPSFAMIMALHALWAVTTVFTFWSAVIKIVHALGPSGEQGKLFGLWQVGKALGATILGFISIPIFSGFGEGVVGLQATIIFYSSVNIIFGVICWFVLKDENLIEIGSKSTFESAEDEKILEENKFTIADMKKILKMPRMWIAGIMVLCLYSIGIGSGMMVPFLTEIMELSETNAALVGTFSISILFLLGGLVATFFSDKFSSKTKYALFGLIGLILTCGIYLLIPGDPAYLVIFLINILVAGLIYYCAYSSVFALIDEFNISKKLSGTAAGLLSFLCYFPEIYGYSTVGALVDNYPGLLGYRLVFGFMIVNAIIGTIAALVLIKMNKKAKTHTSPTVEIPKRM</sequence>
<dbReference type="InterPro" id="IPR036259">
    <property type="entry name" value="MFS_trans_sf"/>
</dbReference>
<evidence type="ECO:0008006" key="8">
    <source>
        <dbReference type="Google" id="ProtNLM"/>
    </source>
</evidence>
<evidence type="ECO:0000256" key="3">
    <source>
        <dbReference type="ARBA" id="ARBA00022989"/>
    </source>
</evidence>
<evidence type="ECO:0000256" key="1">
    <source>
        <dbReference type="ARBA" id="ARBA00004127"/>
    </source>
</evidence>
<dbReference type="InterPro" id="IPR011701">
    <property type="entry name" value="MFS"/>
</dbReference>
<dbReference type="PANTHER" id="PTHR43826:SF3">
    <property type="entry name" value="GLUCOSE-6-PHOSPHATE EXCHANGER SLC37A4"/>
    <property type="match status" value="1"/>
</dbReference>
<feature type="transmembrane region" description="Helical" evidence="5">
    <location>
        <begin position="397"/>
        <end position="417"/>
    </location>
</feature>
<feature type="transmembrane region" description="Helical" evidence="5">
    <location>
        <begin position="300"/>
        <end position="318"/>
    </location>
</feature>
<reference evidence="6" key="1">
    <citation type="submission" date="2022-09" db="EMBL/GenBank/DDBJ databases">
        <title>Actin cytoskeleton and complex cell architecture in an #Asgard archaeon.</title>
        <authorList>
            <person name="Ponce Toledo R.I."/>
            <person name="Schleper C."/>
            <person name="Rodrigues Oliveira T."/>
            <person name="Wollweber F."/>
            <person name="Xu J."/>
            <person name="Rittmann S."/>
            <person name="Klingl A."/>
            <person name="Pilhofer M."/>
        </authorList>
    </citation>
    <scope>NUCLEOTIDE SEQUENCE</scope>
    <source>
        <strain evidence="6">B-35</strain>
    </source>
</reference>
<feature type="transmembrane region" description="Helical" evidence="5">
    <location>
        <begin position="77"/>
        <end position="95"/>
    </location>
</feature>
<keyword evidence="3 5" id="KW-1133">Transmembrane helix</keyword>
<evidence type="ECO:0000256" key="4">
    <source>
        <dbReference type="ARBA" id="ARBA00023136"/>
    </source>
</evidence>
<dbReference type="EMBL" id="CP104013">
    <property type="protein sequence ID" value="UYP48402.1"/>
    <property type="molecule type" value="Genomic_DNA"/>
</dbReference>
<dbReference type="CDD" id="cd06174">
    <property type="entry name" value="MFS"/>
    <property type="match status" value="1"/>
</dbReference>
<keyword evidence="4 5" id="KW-0472">Membrane</keyword>
<keyword evidence="2 5" id="KW-0812">Transmembrane</keyword>
<feature type="transmembrane region" description="Helical" evidence="5">
    <location>
        <begin position="234"/>
        <end position="256"/>
    </location>
</feature>
<feature type="transmembrane region" description="Helical" evidence="5">
    <location>
        <begin position="359"/>
        <end position="377"/>
    </location>
</feature>
<dbReference type="InterPro" id="IPR051337">
    <property type="entry name" value="OPA_Antiporter"/>
</dbReference>
<feature type="transmembrane region" description="Helical" evidence="5">
    <location>
        <begin position="268"/>
        <end position="288"/>
    </location>
</feature>
<accession>A0ABY6HZU9</accession>
<dbReference type="PANTHER" id="PTHR43826">
    <property type="entry name" value="GLUCOSE-6-PHOSPHATE EXCHANGER SLC37A4"/>
    <property type="match status" value="1"/>
</dbReference>
<dbReference type="Proteomes" id="UP001208689">
    <property type="component" value="Chromosome"/>
</dbReference>
<proteinExistence type="predicted"/>
<dbReference type="Gene3D" id="1.20.1250.20">
    <property type="entry name" value="MFS general substrate transporter like domains"/>
    <property type="match status" value="1"/>
</dbReference>
<evidence type="ECO:0000313" key="6">
    <source>
        <dbReference type="EMBL" id="UYP48402.1"/>
    </source>
</evidence>
<protein>
    <recommendedName>
        <fullName evidence="8">MFS transporter</fullName>
    </recommendedName>
</protein>
<feature type="transmembrane region" description="Helical" evidence="5">
    <location>
        <begin position="136"/>
        <end position="159"/>
    </location>
</feature>
<organism evidence="6 7">
    <name type="scientific">Candidatus Lokiarchaeum ossiferum</name>
    <dbReference type="NCBI Taxonomy" id="2951803"/>
    <lineage>
        <taxon>Archaea</taxon>
        <taxon>Promethearchaeati</taxon>
        <taxon>Promethearchaeota</taxon>
        <taxon>Promethearchaeia</taxon>
        <taxon>Promethearchaeales</taxon>
        <taxon>Promethearchaeaceae</taxon>
        <taxon>Candidatus Lokiarchaeum</taxon>
    </lineage>
</organism>
<evidence type="ECO:0000313" key="7">
    <source>
        <dbReference type="Proteomes" id="UP001208689"/>
    </source>
</evidence>
<feature type="transmembrane region" description="Helical" evidence="5">
    <location>
        <begin position="9"/>
        <end position="28"/>
    </location>
</feature>